<name>A0A1H8FFP3_9ACTN</name>
<dbReference type="EMBL" id="FODD01000003">
    <property type="protein sequence ID" value="SEN30681.1"/>
    <property type="molecule type" value="Genomic_DNA"/>
</dbReference>
<dbReference type="Proteomes" id="UP000181951">
    <property type="component" value="Unassembled WGS sequence"/>
</dbReference>
<protein>
    <submittedName>
        <fullName evidence="2">Repeat domain-containing protein</fullName>
    </submittedName>
</protein>
<dbReference type="STRING" id="310780.SAMN05216267_1003301"/>
<evidence type="ECO:0000313" key="3">
    <source>
        <dbReference type="Proteomes" id="UP000181951"/>
    </source>
</evidence>
<dbReference type="PANTHER" id="PTHR46580">
    <property type="entry name" value="SENSOR KINASE-RELATED"/>
    <property type="match status" value="1"/>
</dbReference>
<dbReference type="AlphaFoldDB" id="A0A1H8FFP3"/>
<evidence type="ECO:0000313" key="2">
    <source>
        <dbReference type="EMBL" id="SEN30681.1"/>
    </source>
</evidence>
<dbReference type="Gene3D" id="2.115.10.10">
    <property type="entry name" value="Tachylectin 2"/>
    <property type="match status" value="1"/>
</dbReference>
<proteinExistence type="predicted"/>
<accession>A0A1H8FFP3</accession>
<sequence>MSSRSARTRRVTLAIGLIGAVIGFTPVQSAVADGTPAPSISVATTHDLDLYGPAQELDVTVDSPPTTDAYARLEILGQQTGLHITDGSGTELPLTVGTGRWQTNYLEVKIGQQDSDGNGIPGAPMTAGTIRLHVRADYPVSETVGIRGILVDGATGNEITESPGPIVTQYVYGRATVTGSAKTAVTTGFARSVRAFKTGFHSAGTTPVPPTHTTLTFTAAQLVAAGYTAAQLADSVQLSLATGTNPGPFAPLAWTHNTDGSLSITLPTIDWSTVQNTGLNDQDLGIQAKWGLPAGKLIGTAQVLDDQGHTYASWATEEFDFTADIRPATLQAAFYGIDTGGRLWQYCGQVWTAQPSYYEQRTSVGGGWNTYSAITALSPLKANGTGDMVARDRTGVLWYYAGTGTLARPFDPRIRIGAGWNMYNQLTGAGDLTGDGHADLLARDTTGVLWLYKGTGKPSAPFAARIRIGAGWNSYNLLTQAGDITGDGHPDLLARDTTGALWLYQGTGNATAPYAARVRIGTGWGTYTHIVGIGDLLVDGHPDIIATDKTGQLWYYAGTGNTATPYKPRAAAGTGWGIYTNLL</sequence>
<reference evidence="2 3" key="1">
    <citation type="submission" date="2016-10" db="EMBL/GenBank/DDBJ databases">
        <authorList>
            <person name="de Groot N.N."/>
        </authorList>
    </citation>
    <scope>NUCLEOTIDE SEQUENCE [LARGE SCALE GENOMIC DNA]</scope>
    <source>
        <strain evidence="2 3">CGMCC 4.2026</strain>
    </source>
</reference>
<dbReference type="SUPFAM" id="SSF69318">
    <property type="entry name" value="Integrin alpha N-terminal domain"/>
    <property type="match status" value="1"/>
</dbReference>
<dbReference type="Pfam" id="PF13517">
    <property type="entry name" value="FG-GAP_3"/>
    <property type="match status" value="1"/>
</dbReference>
<organism evidence="2 3">
    <name type="scientific">Actinacidiphila rubida</name>
    <dbReference type="NCBI Taxonomy" id="310780"/>
    <lineage>
        <taxon>Bacteria</taxon>
        <taxon>Bacillati</taxon>
        <taxon>Actinomycetota</taxon>
        <taxon>Actinomycetes</taxon>
        <taxon>Kitasatosporales</taxon>
        <taxon>Streptomycetaceae</taxon>
        <taxon>Actinacidiphila</taxon>
    </lineage>
</organism>
<dbReference type="InterPro" id="IPR028994">
    <property type="entry name" value="Integrin_alpha_N"/>
</dbReference>
<keyword evidence="1" id="KW-0732">Signal</keyword>
<dbReference type="PANTHER" id="PTHR46580:SF4">
    <property type="entry name" value="ATP_GTP-BINDING PROTEIN"/>
    <property type="match status" value="1"/>
</dbReference>
<dbReference type="OrthoDB" id="3919299at2"/>
<dbReference type="InterPro" id="IPR013517">
    <property type="entry name" value="FG-GAP"/>
</dbReference>
<keyword evidence="3" id="KW-1185">Reference proteome</keyword>
<gene>
    <name evidence="2" type="ORF">SAMN05216267_1003301</name>
</gene>
<evidence type="ECO:0000256" key="1">
    <source>
        <dbReference type="ARBA" id="ARBA00022729"/>
    </source>
</evidence>